<dbReference type="NCBIfam" id="TIGR01730">
    <property type="entry name" value="RND_mfp"/>
    <property type="match status" value="1"/>
</dbReference>
<dbReference type="PANTHER" id="PTHR30469:SF18">
    <property type="entry name" value="RESISTANCE-NODULATION-CELL DIVISION (RND) EFFLUX MEMBRANE FUSION PROTEIN-RELATED"/>
    <property type="match status" value="1"/>
</dbReference>
<dbReference type="Pfam" id="PF25954">
    <property type="entry name" value="Beta-barrel_RND_2"/>
    <property type="match status" value="1"/>
</dbReference>
<dbReference type="GO" id="GO:1990281">
    <property type="term" value="C:efflux pump complex"/>
    <property type="evidence" value="ECO:0007669"/>
    <property type="project" value="TreeGrafter"/>
</dbReference>
<dbReference type="OrthoDB" id="5730196at2"/>
<sequence length="358" mass="38270">MTTTRALAATAVLAAVFLVACASEPDEPAPAPPVDFETLTVAARTSARERSWDGVVEAVNQATLSAQTRGRVLELPFDVNDYVEAGQVVVRFTDVEQVSAQRRASASLSAAQADYTEAEAAFRRTQELVSRQLLARATLDQARARRDAARAALESARAGVSEAGEQVDYTVIRAPYSGILTERHVEVGESVQPGQALVSGLSLQQLRVNVEVPQSDVAALREHGTATVVLPGGERLEADQLIVFPYADPGTHSFKVRVELPEAETGLQPGMTVKVAFKTGEARHLWVPASALVTRSEVTAVYVVGADNRVVLRQVRLGHRRDDEVEVLAGLAEGERIAADPLEALAHLANAGREAGDD</sequence>
<dbReference type="PATRIC" id="fig|1121014.3.peg.2328"/>
<dbReference type="InterPro" id="IPR058649">
    <property type="entry name" value="CzcB_C"/>
</dbReference>
<dbReference type="SUPFAM" id="SSF111369">
    <property type="entry name" value="HlyD-like secretion proteins"/>
    <property type="match status" value="1"/>
</dbReference>
<evidence type="ECO:0000259" key="3">
    <source>
        <dbReference type="Pfam" id="PF25917"/>
    </source>
</evidence>
<dbReference type="RefSeq" id="WP_034225368.1">
    <property type="nucleotide sequence ID" value="NZ_AVCJ01000048.1"/>
</dbReference>
<dbReference type="Gene3D" id="1.10.287.470">
    <property type="entry name" value="Helix hairpin bin"/>
    <property type="match status" value="1"/>
</dbReference>
<name>A0A087MG09_9GAMM</name>
<dbReference type="InterPro" id="IPR006143">
    <property type="entry name" value="RND_pump_MFP"/>
</dbReference>
<evidence type="ECO:0000313" key="7">
    <source>
        <dbReference type="Proteomes" id="UP000029085"/>
    </source>
</evidence>
<feature type="domain" description="Multidrug resistance protein MdtA-like barrel-sandwich hybrid" evidence="3">
    <location>
        <begin position="60"/>
        <end position="196"/>
    </location>
</feature>
<feature type="domain" description="CzcB-like C-terminal circularly permuted SH3-like" evidence="5">
    <location>
        <begin position="287"/>
        <end position="340"/>
    </location>
</feature>
<accession>A0A087MG09</accession>
<comment type="caution">
    <text evidence="6">The sequence shown here is derived from an EMBL/GenBank/DDBJ whole genome shotgun (WGS) entry which is preliminary data.</text>
</comment>
<organism evidence="6 7">
    <name type="scientific">Arenimonas donghaensis DSM 18148 = HO3-R19</name>
    <dbReference type="NCBI Taxonomy" id="1121014"/>
    <lineage>
        <taxon>Bacteria</taxon>
        <taxon>Pseudomonadati</taxon>
        <taxon>Pseudomonadota</taxon>
        <taxon>Gammaproteobacteria</taxon>
        <taxon>Lysobacterales</taxon>
        <taxon>Lysobacteraceae</taxon>
        <taxon>Arenimonas</taxon>
    </lineage>
</organism>
<evidence type="ECO:0000313" key="6">
    <source>
        <dbReference type="EMBL" id="KFL35812.1"/>
    </source>
</evidence>
<dbReference type="PROSITE" id="PS51257">
    <property type="entry name" value="PROKAR_LIPOPROTEIN"/>
    <property type="match status" value="1"/>
</dbReference>
<dbReference type="Pfam" id="PF25917">
    <property type="entry name" value="BSH_RND"/>
    <property type="match status" value="1"/>
</dbReference>
<dbReference type="InterPro" id="IPR058792">
    <property type="entry name" value="Beta-barrel_RND_2"/>
</dbReference>
<gene>
    <name evidence="6" type="ORF">N788_07130</name>
</gene>
<comment type="similarity">
    <text evidence="1">Belongs to the membrane fusion protein (MFP) (TC 8.A.1) family.</text>
</comment>
<reference evidence="7" key="1">
    <citation type="submission" date="2013-08" db="EMBL/GenBank/DDBJ databases">
        <title>Genome sequencing of Arenimonas donghaensis.</title>
        <authorList>
            <person name="Chen F."/>
            <person name="Wang G."/>
        </authorList>
    </citation>
    <scope>NUCLEOTIDE SEQUENCE [LARGE SCALE GENOMIC DNA]</scope>
    <source>
        <strain evidence="7">HO3-R19</strain>
    </source>
</reference>
<dbReference type="Gene3D" id="2.40.50.100">
    <property type="match status" value="1"/>
</dbReference>
<proteinExistence type="inferred from homology"/>
<evidence type="ECO:0000256" key="2">
    <source>
        <dbReference type="SAM" id="SignalP"/>
    </source>
</evidence>
<dbReference type="AlphaFoldDB" id="A0A087MG09"/>
<dbReference type="InterPro" id="IPR058625">
    <property type="entry name" value="MdtA-like_BSH"/>
</dbReference>
<dbReference type="Gene3D" id="2.40.420.20">
    <property type="match status" value="1"/>
</dbReference>
<dbReference type="Pfam" id="PF25975">
    <property type="entry name" value="CzcB_C"/>
    <property type="match status" value="1"/>
</dbReference>
<feature type="signal peptide" evidence="2">
    <location>
        <begin position="1"/>
        <end position="22"/>
    </location>
</feature>
<evidence type="ECO:0000256" key="1">
    <source>
        <dbReference type="ARBA" id="ARBA00009477"/>
    </source>
</evidence>
<dbReference type="Proteomes" id="UP000029085">
    <property type="component" value="Unassembled WGS sequence"/>
</dbReference>
<keyword evidence="2" id="KW-0732">Signal</keyword>
<reference evidence="6 7" key="2">
    <citation type="journal article" date="2015" name="Stand. Genomic Sci.">
        <title>High quality draft genomic sequence of Arenimonas donghaensis DSM 18148(T).</title>
        <authorList>
            <person name="Chen F."/>
            <person name="Wang H."/>
            <person name="Cao Y."/>
            <person name="Li X."/>
            <person name="Wang G."/>
        </authorList>
    </citation>
    <scope>NUCLEOTIDE SEQUENCE [LARGE SCALE GENOMIC DNA]</scope>
    <source>
        <strain evidence="6 7">HO3-R19</strain>
    </source>
</reference>
<keyword evidence="7" id="KW-1185">Reference proteome</keyword>
<evidence type="ECO:0000259" key="5">
    <source>
        <dbReference type="Pfam" id="PF25975"/>
    </source>
</evidence>
<protein>
    <submittedName>
        <fullName evidence="6">Uncharacterized protein</fullName>
    </submittedName>
</protein>
<feature type="domain" description="CusB-like beta-barrel" evidence="4">
    <location>
        <begin position="208"/>
        <end position="279"/>
    </location>
</feature>
<evidence type="ECO:0000259" key="4">
    <source>
        <dbReference type="Pfam" id="PF25954"/>
    </source>
</evidence>
<feature type="chain" id="PRO_5001826164" evidence="2">
    <location>
        <begin position="23"/>
        <end position="358"/>
    </location>
</feature>
<dbReference type="EMBL" id="AVCJ01000048">
    <property type="protein sequence ID" value="KFL35812.1"/>
    <property type="molecule type" value="Genomic_DNA"/>
</dbReference>
<dbReference type="STRING" id="1121014.N788_07130"/>
<dbReference type="PANTHER" id="PTHR30469">
    <property type="entry name" value="MULTIDRUG RESISTANCE PROTEIN MDTA"/>
    <property type="match status" value="1"/>
</dbReference>
<dbReference type="GO" id="GO:0015562">
    <property type="term" value="F:efflux transmembrane transporter activity"/>
    <property type="evidence" value="ECO:0007669"/>
    <property type="project" value="TreeGrafter"/>
</dbReference>
<dbReference type="Gene3D" id="2.40.30.170">
    <property type="match status" value="1"/>
</dbReference>